<dbReference type="GeneID" id="109590480"/>
<proteinExistence type="predicted"/>
<accession>A0AAN0JXN0</accession>
<keyword evidence="4" id="KW-0862">Zinc</keyword>
<keyword evidence="3 6" id="KW-0863">Zinc-finger</keyword>
<evidence type="ECO:0000256" key="3">
    <source>
        <dbReference type="ARBA" id="ARBA00022771"/>
    </source>
</evidence>
<dbReference type="GO" id="GO:0003677">
    <property type="term" value="F:DNA binding"/>
    <property type="evidence" value="ECO:0007669"/>
    <property type="project" value="UniProtKB-UniRule"/>
</dbReference>
<evidence type="ECO:0000256" key="6">
    <source>
        <dbReference type="PROSITE-ProRule" id="PRU00309"/>
    </source>
</evidence>
<evidence type="ECO:0000256" key="4">
    <source>
        <dbReference type="ARBA" id="ARBA00022833"/>
    </source>
</evidence>
<dbReference type="PANTHER" id="PTHR23080">
    <property type="entry name" value="THAP DOMAIN PROTEIN"/>
    <property type="match status" value="1"/>
</dbReference>
<evidence type="ECO:0000256" key="2">
    <source>
        <dbReference type="ARBA" id="ARBA00022723"/>
    </source>
</evidence>
<dbReference type="InterPro" id="IPR027806">
    <property type="entry name" value="HARBI1_dom"/>
</dbReference>
<sequence length="483" mass="54330">MVVSCCAVGCRNRHGESKELGFYRIPILPKRRRRLWINSIKRKNWKPTKHTRLCGDHFVSGRPVDNPADVDYVPTVFAYKARSSNKKRAMLSAKKRAAIIADEKVVDEQLAAEGLLLSVNETEVISPTTETQTEMSSIRSVSVQTSDLISKQSVSVQTASSADLLIQTMIVPQPVPYCLPATNKTPLSIIEDDDEATKFNTGLPSWSSFRFVLKFIYEFQKHSPLCKLSQAESLLLTLMRLRLNLSITDLSYRFSISSDTAGRVFQNCIQDLFVNWKCLIKWPSQEIARQNLPPSFAELYPNTRCIIDCSEVFIEQPYGYTPRTKTYSNYKKHNTIKFLIGVTPNGSICFLSKCWGGRASDRCITINSGLLNLLSSGDTVLADRGFTLTDDLAVFGAKLEIPAFTYGKKQLSIAEVEQSKRLSKVRIHVERVIGLLKLKYTILQGKLPINLLKRKNDCNYAFIDKIVTVCCALTNLSPSIVPY</sequence>
<dbReference type="PROSITE" id="PS50950">
    <property type="entry name" value="ZF_THAP"/>
    <property type="match status" value="1"/>
</dbReference>
<comment type="cofactor">
    <cofactor evidence="1">
        <name>a divalent metal cation</name>
        <dbReference type="ChEBI" id="CHEBI:60240"/>
    </cofactor>
</comment>
<protein>
    <recommendedName>
        <fullName evidence="7">THAP-type domain-containing protein</fullName>
    </recommendedName>
</protein>
<evidence type="ECO:0000313" key="8">
    <source>
        <dbReference type="EnsemblMetazoa" id="XP_019861951.1"/>
    </source>
</evidence>
<keyword evidence="2" id="KW-0479">Metal-binding</keyword>
<dbReference type="SUPFAM" id="SSF57716">
    <property type="entry name" value="Glucocorticoid receptor-like (DNA-binding domain)"/>
    <property type="match status" value="1"/>
</dbReference>
<reference evidence="9" key="1">
    <citation type="journal article" date="2010" name="Nature">
        <title>The Amphimedon queenslandica genome and the evolution of animal complexity.</title>
        <authorList>
            <person name="Srivastava M."/>
            <person name="Simakov O."/>
            <person name="Chapman J."/>
            <person name="Fahey B."/>
            <person name="Gauthier M.E."/>
            <person name="Mitros T."/>
            <person name="Richards G.S."/>
            <person name="Conaco C."/>
            <person name="Dacre M."/>
            <person name="Hellsten U."/>
            <person name="Larroux C."/>
            <person name="Putnam N.H."/>
            <person name="Stanke M."/>
            <person name="Adamska M."/>
            <person name="Darling A."/>
            <person name="Degnan S.M."/>
            <person name="Oakley T.H."/>
            <person name="Plachetzki D.C."/>
            <person name="Zhai Y."/>
            <person name="Adamski M."/>
            <person name="Calcino A."/>
            <person name="Cummins S.F."/>
            <person name="Goodstein D.M."/>
            <person name="Harris C."/>
            <person name="Jackson D.J."/>
            <person name="Leys S.P."/>
            <person name="Shu S."/>
            <person name="Woodcroft B.J."/>
            <person name="Vervoort M."/>
            <person name="Kosik K.S."/>
            <person name="Manning G."/>
            <person name="Degnan B.M."/>
            <person name="Rokhsar D.S."/>
        </authorList>
    </citation>
    <scope>NUCLEOTIDE SEQUENCE [LARGE SCALE GENOMIC DNA]</scope>
</reference>
<dbReference type="AlphaFoldDB" id="A0AAN0JXN0"/>
<dbReference type="Proteomes" id="UP000007879">
    <property type="component" value="Unassembled WGS sequence"/>
</dbReference>
<reference evidence="8" key="2">
    <citation type="submission" date="2024-06" db="UniProtKB">
        <authorList>
            <consortium name="EnsemblMetazoa"/>
        </authorList>
    </citation>
    <scope>IDENTIFICATION</scope>
</reference>
<dbReference type="InterPro" id="IPR006612">
    <property type="entry name" value="THAP_Znf"/>
</dbReference>
<evidence type="ECO:0000259" key="7">
    <source>
        <dbReference type="PROSITE" id="PS50950"/>
    </source>
</evidence>
<dbReference type="Pfam" id="PF13359">
    <property type="entry name" value="DDE_Tnp_4"/>
    <property type="match status" value="1"/>
</dbReference>
<dbReference type="SMART" id="SM00980">
    <property type="entry name" value="THAP"/>
    <property type="match status" value="1"/>
</dbReference>
<organism evidence="8 9">
    <name type="scientific">Amphimedon queenslandica</name>
    <name type="common">Sponge</name>
    <dbReference type="NCBI Taxonomy" id="400682"/>
    <lineage>
        <taxon>Eukaryota</taxon>
        <taxon>Metazoa</taxon>
        <taxon>Porifera</taxon>
        <taxon>Demospongiae</taxon>
        <taxon>Heteroscleromorpha</taxon>
        <taxon>Haplosclerida</taxon>
        <taxon>Niphatidae</taxon>
        <taxon>Amphimedon</taxon>
    </lineage>
</organism>
<keyword evidence="9" id="KW-1185">Reference proteome</keyword>
<dbReference type="KEGG" id="aqu:109590480"/>
<keyword evidence="5 6" id="KW-0238">DNA-binding</keyword>
<dbReference type="RefSeq" id="XP_019861951.1">
    <property type="nucleotide sequence ID" value="XM_020006392.1"/>
</dbReference>
<evidence type="ECO:0000313" key="9">
    <source>
        <dbReference type="Proteomes" id="UP000007879"/>
    </source>
</evidence>
<dbReference type="Pfam" id="PF13613">
    <property type="entry name" value="HTH_Tnp_4"/>
    <property type="match status" value="1"/>
</dbReference>
<feature type="domain" description="THAP-type" evidence="7">
    <location>
        <begin position="1"/>
        <end position="77"/>
    </location>
</feature>
<evidence type="ECO:0000256" key="5">
    <source>
        <dbReference type="ARBA" id="ARBA00023125"/>
    </source>
</evidence>
<dbReference type="GO" id="GO:0008270">
    <property type="term" value="F:zinc ion binding"/>
    <property type="evidence" value="ECO:0007669"/>
    <property type="project" value="UniProtKB-KW"/>
</dbReference>
<dbReference type="Pfam" id="PF05485">
    <property type="entry name" value="THAP"/>
    <property type="match status" value="1"/>
</dbReference>
<dbReference type="EnsemblMetazoa" id="XM_020006392.1">
    <property type="protein sequence ID" value="XP_019861951.1"/>
    <property type="gene ID" value="LOC109590480"/>
</dbReference>
<name>A0AAN0JXN0_AMPQE</name>
<evidence type="ECO:0000256" key="1">
    <source>
        <dbReference type="ARBA" id="ARBA00001968"/>
    </source>
</evidence>
<dbReference type="InterPro" id="IPR027805">
    <property type="entry name" value="Transposase_HTH_dom"/>
</dbReference>